<evidence type="ECO:0000313" key="3">
    <source>
        <dbReference type="Proteomes" id="UP000002899"/>
    </source>
</evidence>
<proteinExistence type="predicted"/>
<reference evidence="2 3" key="3">
    <citation type="journal article" date="2016" name="Sci. Rep.">
        <title>Genome-wide diversity and gene expression profiling of Babesia microti isolates identify polymorphic genes that mediate host-pathogen interactions.</title>
        <authorList>
            <person name="Silva J.C."/>
            <person name="Cornillot E."/>
            <person name="McCracken C."/>
            <person name="Usmani-Brown S."/>
            <person name="Dwivedi A."/>
            <person name="Ifeonu O.O."/>
            <person name="Crabtree J."/>
            <person name="Gotia H.T."/>
            <person name="Virji A.Z."/>
            <person name="Reynes C."/>
            <person name="Colinge J."/>
            <person name="Kumar V."/>
            <person name="Lawres L."/>
            <person name="Pazzi J.E."/>
            <person name="Pablo J.V."/>
            <person name="Hung C."/>
            <person name="Brancato J."/>
            <person name="Kumari P."/>
            <person name="Orvis J."/>
            <person name="Tretina K."/>
            <person name="Chibucos M."/>
            <person name="Ott S."/>
            <person name="Sadzewicz L."/>
            <person name="Sengamalay N."/>
            <person name="Shetty A.C."/>
            <person name="Su Q."/>
            <person name="Tallon L."/>
            <person name="Fraser C.M."/>
            <person name="Frutos R."/>
            <person name="Molina D.M."/>
            <person name="Krause P.J."/>
            <person name="Ben Mamoun C."/>
        </authorList>
    </citation>
    <scope>NUCLEOTIDE SEQUENCE [LARGE SCALE GENOMIC DNA]</scope>
    <source>
        <strain evidence="2 3">RI</strain>
    </source>
</reference>
<dbReference type="EMBL" id="FO082872">
    <property type="protein sequence ID" value="CCF73362.1"/>
    <property type="molecule type" value="Genomic_DNA"/>
</dbReference>
<dbReference type="RefSeq" id="XP_012647971.1">
    <property type="nucleotide sequence ID" value="XM_012792517.1"/>
</dbReference>
<feature type="region of interest" description="Disordered" evidence="1">
    <location>
        <begin position="349"/>
        <end position="369"/>
    </location>
</feature>
<accession>I7J601</accession>
<reference evidence="2 3" key="1">
    <citation type="journal article" date="2012" name="Nucleic Acids Res.">
        <title>Sequencing of the smallest Apicomplexan genome from the human pathogen Babesia microti.</title>
        <authorList>
            <person name="Cornillot E."/>
            <person name="Hadj-Kaddour K."/>
            <person name="Dassouli A."/>
            <person name="Noel B."/>
            <person name="Ranwez V."/>
            <person name="Vacherie B."/>
            <person name="Augagneur Y."/>
            <person name="Bres V."/>
            <person name="Duclos A."/>
            <person name="Randazzo S."/>
            <person name="Carcy B."/>
            <person name="Debierre-Grockiego F."/>
            <person name="Delbecq S."/>
            <person name="Moubri-Menage K."/>
            <person name="Shams-Eldin H."/>
            <person name="Usmani-Brown S."/>
            <person name="Bringaud F."/>
            <person name="Wincker P."/>
            <person name="Vivares C.P."/>
            <person name="Schwarz R.T."/>
            <person name="Schetters T.P."/>
            <person name="Krause P.J."/>
            <person name="Gorenflot A."/>
            <person name="Berry V."/>
            <person name="Barbe V."/>
            <person name="Ben Mamoun C."/>
        </authorList>
    </citation>
    <scope>NUCLEOTIDE SEQUENCE [LARGE SCALE GENOMIC DNA]</scope>
    <source>
        <strain evidence="2 3">RI</strain>
    </source>
</reference>
<organism evidence="2 3">
    <name type="scientific">Babesia microti (strain RI)</name>
    <dbReference type="NCBI Taxonomy" id="1133968"/>
    <lineage>
        <taxon>Eukaryota</taxon>
        <taxon>Sar</taxon>
        <taxon>Alveolata</taxon>
        <taxon>Apicomplexa</taxon>
        <taxon>Aconoidasida</taxon>
        <taxon>Piroplasmida</taxon>
        <taxon>Babesiidae</taxon>
        <taxon>Babesia</taxon>
    </lineage>
</organism>
<sequence length="1359" mass="151336">MDSNDLLSLSKLNILLRFGNDTNSKSMEALKNELEKNKDTELTNLQKLLHYNKLDFNTERFIAEYDSTTCSSSNSLATSNKCTLDTPIVVNFNNTPIQTSCPIEFYRNCLGAITFYDFTGRESELTLSYAYEDADQLVEAHPNMYIYQTVLLLDSAKLEGLKRSESIIRQVLGRNSLVFVSNITVARYVIFDSVRYICELLRLELKKLKANATPDIKTPFDVKQNFSNVPLKLITGKKWIHSNGRNRKRMGDINLILGKNLESMELYQQSFSSSKHTGDRLFRAASQFGMAICLQKCYIQLKNPTYSKGTLMTSNLRKLHSIIAYLEHCKTRDRKGNKLYEKHAATISEDGLSDDSSDHSSNSAQYNKPCNSNPGDCRREILHSVRLCLFGCFSTFMRLKVFPFKTFFEMARVSCSYFIQVDMLHEFFEVLSMLSAFLSHDYDGKMEWLGDVVGHLSTNPRCSRKLAFYTLEIASDDSLNSQVALQACRFVAHKLSLGACWEAPPPTQCGWFEIQFRLLDIAYGAAASLGLWEEANQLLWSMLCLFTTGGRGCRTNAIKILHGLETTSLLSAPRAGVDGQTIASIIRLKSIKPNLGQARRGDISQACSARIGTILHTTGDVAQTLSGGQYRIKLSEKVDGRTFRAKKRVSSLRLIQNRDEIDLPSNNSVFHVLSNSAKARGGDCVEHQVILGNEGQWETGTDELVTITLVNGLNSPITVKSLQLITKNVECVSVPLTAKLEPGPNSLIQSTTPLDTGRLAITGVRLTVANKTFDFSLTKSIVIYVRRRNDVHAHIELLPIMTAVPGGMNLAVGPAPLPMLFNKPKLARLCKCTEEAPCTRLCSTVIAKSTQKPIDTTGEVLYEGEVRLGLFRVQNMSDITISGLKVSFGIGDWRSSRLSTSPIVFIASKSRMASSSFSIGDDLISSRTLFCADGTKSIDSPRLNLSSRGSCVELAPGSHVAIPFILHASSWANDMSIRISWTHAQSARSSRSTNTSRPNDTSHSSLSSRSLHLQSARHEGFYGPDNYTEAKICNLVDIPVALAEGGLEAYHLVSLDSQMAESVCLGKIKCLRPYYISEFDNPSVILRITLRNLTHSAVYFEAGEGRMGQEVMLRPHDNTSVSIICARVPGSVKGVLQHLDRVLRLRWRVGDRSGGLYLSRLAKLVIKRREGAGGYKQGQMQRYNQGYKMKIAKYAAPMATWRRGVYSKFLPDTRTVLDLADPDILYQPEISLHVICDEEIVRINTPFTIRVRVSNEKCNDITNGWLFALAYDAKFDHSNNSTELLSDGDVAFATVENSIFCSGFMEKRLLDAQNIDSTGFNFIAVRSGEYKIAVGLVCEDFGKVIWHHEPVKVRVIPEG</sequence>
<reference evidence="2 3" key="2">
    <citation type="journal article" date="2013" name="PLoS ONE">
        <title>Whole genome mapping and re-organization of the nuclear and mitochondrial genomes of Babesia microti isolates.</title>
        <authorList>
            <person name="Cornillot E."/>
            <person name="Dassouli A."/>
            <person name="Garg A."/>
            <person name="Pachikara N."/>
            <person name="Randazzo S."/>
            <person name="Depoix D."/>
            <person name="Carcy B."/>
            <person name="Delbecq S."/>
            <person name="Frutos R."/>
            <person name="Silva J.C."/>
            <person name="Sutton R."/>
            <person name="Krause P.J."/>
            <person name="Mamoun C.B."/>
        </authorList>
    </citation>
    <scope>NUCLEOTIDE SEQUENCE [LARGE SCALE GENOMIC DNA]</scope>
    <source>
        <strain evidence="2 3">RI</strain>
    </source>
</reference>
<evidence type="ECO:0000313" key="2">
    <source>
        <dbReference type="EMBL" id="CCF73362.1"/>
    </source>
</evidence>
<keyword evidence="3" id="KW-1185">Reference proteome</keyword>
<evidence type="ECO:0000256" key="1">
    <source>
        <dbReference type="SAM" id="MobiDB-lite"/>
    </source>
</evidence>
<protein>
    <submittedName>
        <fullName evidence="2">Uncharacterized protein</fullName>
    </submittedName>
</protein>
<dbReference type="GO" id="GO:0005802">
    <property type="term" value="C:trans-Golgi network"/>
    <property type="evidence" value="ECO:0007669"/>
    <property type="project" value="TreeGrafter"/>
</dbReference>
<feature type="region of interest" description="Disordered" evidence="1">
    <location>
        <begin position="988"/>
        <end position="1009"/>
    </location>
</feature>
<dbReference type="KEGG" id="bmic:BMR1_02g00990"/>
<dbReference type="GeneID" id="24423986"/>
<dbReference type="VEuPathDB" id="PiroplasmaDB:BMR1_02g00990"/>
<dbReference type="Proteomes" id="UP000002899">
    <property type="component" value="Chromosome II"/>
</dbReference>
<dbReference type="PANTHER" id="PTHR21512">
    <property type="entry name" value="TRAFFICKING PROTEIN PARTICLE COMPLEX SUBUNIT 9"/>
    <property type="match status" value="1"/>
</dbReference>
<dbReference type="PANTHER" id="PTHR21512:SF5">
    <property type="entry name" value="TRAFFICKING PROTEIN PARTICLE COMPLEX SUBUNIT 9"/>
    <property type="match status" value="1"/>
</dbReference>
<name>I7J601_BABMR</name>
<dbReference type="InterPro" id="IPR013935">
    <property type="entry name" value="Trs120_TRAPPC9"/>
</dbReference>